<comment type="caution">
    <text evidence="1">The sequence shown here is derived from an EMBL/GenBank/DDBJ whole genome shotgun (WGS) entry which is preliminary data.</text>
</comment>
<dbReference type="AlphaFoldDB" id="A0A6G0ST24"/>
<proteinExistence type="predicted"/>
<dbReference type="EMBL" id="VYZN01002774">
    <property type="protein sequence ID" value="KAE9521526.1"/>
    <property type="molecule type" value="Genomic_DNA"/>
</dbReference>
<dbReference type="Proteomes" id="UP000475862">
    <property type="component" value="Unassembled WGS sequence"/>
</dbReference>
<organism evidence="1 2">
    <name type="scientific">Aphis glycines</name>
    <name type="common">Soybean aphid</name>
    <dbReference type="NCBI Taxonomy" id="307491"/>
    <lineage>
        <taxon>Eukaryota</taxon>
        <taxon>Metazoa</taxon>
        <taxon>Ecdysozoa</taxon>
        <taxon>Arthropoda</taxon>
        <taxon>Hexapoda</taxon>
        <taxon>Insecta</taxon>
        <taxon>Pterygota</taxon>
        <taxon>Neoptera</taxon>
        <taxon>Paraneoptera</taxon>
        <taxon>Hemiptera</taxon>
        <taxon>Sternorrhyncha</taxon>
        <taxon>Aphidomorpha</taxon>
        <taxon>Aphidoidea</taxon>
        <taxon>Aphididae</taxon>
        <taxon>Aphidini</taxon>
        <taxon>Aphis</taxon>
        <taxon>Aphis</taxon>
    </lineage>
</organism>
<protein>
    <submittedName>
        <fullName evidence="1">Uncharacterized protein</fullName>
    </submittedName>
</protein>
<evidence type="ECO:0000313" key="2">
    <source>
        <dbReference type="Proteomes" id="UP000475862"/>
    </source>
</evidence>
<name>A0A6G0ST24_APHGL</name>
<keyword evidence="2" id="KW-1185">Reference proteome</keyword>
<sequence length="189" mass="21509">MTGIDLREECFSHEQFYITYSRVSSASSLVILAPKGSTRNTVCKDNILPTNYNITIHGQPRINITSKNRQLITNNSGRDWAQTKGYAAQMSTNKCHGFKFKISIGRCQHISSTALGKSRITLEGIEHKRRDLLHKRAQMEHKRTAVVRIRFSIIAQGKPRITLEGIEHKRRDLLHKRAQTNAPGLSLKF</sequence>
<reference evidence="1 2" key="1">
    <citation type="submission" date="2019-08" db="EMBL/GenBank/DDBJ databases">
        <title>The genome of the soybean aphid Biotype 1, its phylome, world population structure and adaptation to the North American continent.</title>
        <authorList>
            <person name="Giordano R."/>
            <person name="Donthu R.K."/>
            <person name="Hernandez A.G."/>
            <person name="Wright C.L."/>
            <person name="Zimin A.V."/>
        </authorList>
    </citation>
    <scope>NUCLEOTIDE SEQUENCE [LARGE SCALE GENOMIC DNA]</scope>
    <source>
        <tissue evidence="1">Whole aphids</tissue>
    </source>
</reference>
<evidence type="ECO:0000313" key="1">
    <source>
        <dbReference type="EMBL" id="KAE9521526.1"/>
    </source>
</evidence>
<accession>A0A6G0ST24</accession>
<gene>
    <name evidence="1" type="ORF">AGLY_018082</name>
</gene>
<dbReference type="OrthoDB" id="6590976at2759"/>